<organism evidence="1 2">
    <name type="scientific">Rarispira pelagica</name>
    <dbReference type="NCBI Taxonomy" id="3141764"/>
    <lineage>
        <taxon>Bacteria</taxon>
        <taxon>Pseudomonadati</taxon>
        <taxon>Spirochaetota</taxon>
        <taxon>Spirochaetia</taxon>
        <taxon>Winmispirales</taxon>
        <taxon>Winmispiraceae</taxon>
        <taxon>Rarispira</taxon>
    </lineage>
</organism>
<dbReference type="Proteomes" id="UP001466331">
    <property type="component" value="Unassembled WGS sequence"/>
</dbReference>
<sequence>MILHSIPVTRLPAIKYLNSFSSALPVTVPVKSPGPVMIRLNNVIGIPAVSDDQGVSLDKLQMLDVLIERFSKISHKEAPVKPRKDLPSPILDAMVKEMESRLHAETVQNFANPMVSGTKELASAVLVNISA</sequence>
<protein>
    <submittedName>
        <fullName evidence="1">Uncharacterized protein</fullName>
    </submittedName>
</protein>
<reference evidence="1 2" key="1">
    <citation type="submission" date="2024-03" db="EMBL/GenBank/DDBJ databases">
        <title>Ignisphaera cupida sp. nov., a hyperthermophilic hydrolytic archaeon from a hot spring of Kamchatka, and proposal of Ignisphaeraceae fam. nov.</title>
        <authorList>
            <person name="Podosokorskaya O.A."/>
            <person name="Elcheninov A.G."/>
            <person name="Maltseva A.I."/>
            <person name="Zayulina K.S."/>
            <person name="Novikov A."/>
            <person name="Merkel A.Y."/>
        </authorList>
    </citation>
    <scope>NUCLEOTIDE SEQUENCE [LARGE SCALE GENOMIC DNA]</scope>
    <source>
        <strain evidence="1 2">38H-sp</strain>
    </source>
</reference>
<dbReference type="RefSeq" id="WP_420069830.1">
    <property type="nucleotide sequence ID" value="NZ_JBCHKQ010000003.1"/>
</dbReference>
<dbReference type="EMBL" id="JBCHKQ010000003">
    <property type="protein sequence ID" value="MEM5948380.1"/>
    <property type="molecule type" value="Genomic_DNA"/>
</dbReference>
<keyword evidence="2" id="KW-1185">Reference proteome</keyword>
<accession>A0ABU9UCJ4</accession>
<comment type="caution">
    <text evidence="1">The sequence shown here is derived from an EMBL/GenBank/DDBJ whole genome shotgun (WGS) entry which is preliminary data.</text>
</comment>
<name>A0ABU9UCJ4_9SPIR</name>
<gene>
    <name evidence="1" type="ORF">WKV44_07465</name>
</gene>
<proteinExistence type="predicted"/>
<evidence type="ECO:0000313" key="1">
    <source>
        <dbReference type="EMBL" id="MEM5948380.1"/>
    </source>
</evidence>
<evidence type="ECO:0000313" key="2">
    <source>
        <dbReference type="Proteomes" id="UP001466331"/>
    </source>
</evidence>